<evidence type="ECO:0000256" key="10">
    <source>
        <dbReference type="SAM" id="Phobius"/>
    </source>
</evidence>
<evidence type="ECO:0000256" key="1">
    <source>
        <dbReference type="ARBA" id="ARBA00004141"/>
    </source>
</evidence>
<evidence type="ECO:0000313" key="12">
    <source>
        <dbReference type="EMBL" id="KAI6651591.1"/>
    </source>
</evidence>
<dbReference type="InterPro" id="IPR000849">
    <property type="entry name" value="Sugar_P_transporter"/>
</dbReference>
<dbReference type="SUPFAM" id="SSF103473">
    <property type="entry name" value="MFS general substrate transporter"/>
    <property type="match status" value="1"/>
</dbReference>
<feature type="transmembrane region" description="Helical" evidence="10">
    <location>
        <begin position="436"/>
        <end position="460"/>
    </location>
</feature>
<organism evidence="12 13">
    <name type="scientific">Oopsacas minuta</name>
    <dbReference type="NCBI Taxonomy" id="111878"/>
    <lineage>
        <taxon>Eukaryota</taxon>
        <taxon>Metazoa</taxon>
        <taxon>Porifera</taxon>
        <taxon>Hexactinellida</taxon>
        <taxon>Hexasterophora</taxon>
        <taxon>Lyssacinosida</taxon>
        <taxon>Leucopsacidae</taxon>
        <taxon>Oopsacas</taxon>
    </lineage>
</organism>
<evidence type="ECO:0000256" key="3">
    <source>
        <dbReference type="ARBA" id="ARBA00022448"/>
    </source>
</evidence>
<dbReference type="PROSITE" id="PS50850">
    <property type="entry name" value="MFS"/>
    <property type="match status" value="1"/>
</dbReference>
<feature type="transmembrane region" description="Helical" evidence="10">
    <location>
        <begin position="149"/>
        <end position="170"/>
    </location>
</feature>
<evidence type="ECO:0000313" key="13">
    <source>
        <dbReference type="Proteomes" id="UP001165289"/>
    </source>
</evidence>
<evidence type="ECO:0000256" key="4">
    <source>
        <dbReference type="ARBA" id="ARBA00022597"/>
    </source>
</evidence>
<sequence length="539" mass="59677">MSSNIIKEETKVSPEDPLIFLEKENANNFDFLSLPPLIEKSVSFQLSVKVKTRIYKASVWILTFICYTAFHLSRKSLSVVKSTLRDNCNDSEFNITYIESNTTCNHGWAPFNTQQGVTLLGVLDYSFLLTYAIAMFFSGAISDRSNLRCFLAFGTFASGGFMLLLGLAYFSRIHSIIYFIIVQIGNGIFQSMGHTGVFSANNHWFGKSKRGLILGIWNIHTPFGNILGSVIPGIWAGSDWGWSFFVPGFIMIIVAVLIFLFLVSDPSDVGLPQPKHHAVSFENTTAPPKAIGFCRALLIPGVVEYSACLFFNKLVSYTFLFWLPYFIRFSIQMNGSYLSAELSAFLSVTFDIGGIFGGIFAGFISDIFQSRSVICGVMLYSSIPSLFMYYRFGNTGIVANTVLQFVFGFMINGPYSLITTAISADLGTHESLKNSVNAKGTVVAIIDGIGSLGAATGPLLTGLLLNNLGYDWVIYLLISSCALAALVISRLIIIDLMRLCSSLKRISSQTLFHKMNLEKDPESDENFLQPERLHLDKEM</sequence>
<feature type="transmembrane region" description="Helical" evidence="10">
    <location>
        <begin position="372"/>
        <end position="390"/>
    </location>
</feature>
<accession>A0AAV7JRR4</accession>
<dbReference type="InterPro" id="IPR020846">
    <property type="entry name" value="MFS_dom"/>
</dbReference>
<feature type="transmembrane region" description="Helical" evidence="10">
    <location>
        <begin position="343"/>
        <end position="365"/>
    </location>
</feature>
<feature type="domain" description="Major facilitator superfamily (MFS) profile" evidence="11">
    <location>
        <begin position="62"/>
        <end position="497"/>
    </location>
</feature>
<keyword evidence="4" id="KW-0762">Sugar transport</keyword>
<dbReference type="AlphaFoldDB" id="A0AAV7JRR4"/>
<comment type="subcellular location">
    <subcellularLocation>
        <location evidence="1">Membrane</location>
        <topology evidence="1">Multi-pass membrane protein</topology>
    </subcellularLocation>
</comment>
<keyword evidence="6 10" id="KW-1133">Transmembrane helix</keyword>
<feature type="transmembrane region" description="Helical" evidence="10">
    <location>
        <begin position="402"/>
        <end position="424"/>
    </location>
</feature>
<evidence type="ECO:0000256" key="9">
    <source>
        <dbReference type="ARBA" id="ARBA00042039"/>
    </source>
</evidence>
<proteinExistence type="inferred from homology"/>
<name>A0AAV7JRR4_9METZ</name>
<keyword evidence="3" id="KW-0813">Transport</keyword>
<comment type="similarity">
    <text evidence="2">Belongs to the major facilitator superfamily. Organophosphate:Pi antiporter (OPA) (TC 2.A.1.4) family.</text>
</comment>
<comment type="caution">
    <text evidence="12">The sequence shown here is derived from an EMBL/GenBank/DDBJ whole genome shotgun (WGS) entry which is preliminary data.</text>
</comment>
<keyword evidence="5 10" id="KW-0812">Transmembrane</keyword>
<reference evidence="12 13" key="1">
    <citation type="journal article" date="2023" name="BMC Biol.">
        <title>The compact genome of the sponge Oopsacas minuta (Hexactinellida) is lacking key metazoan core genes.</title>
        <authorList>
            <person name="Santini S."/>
            <person name="Schenkelaars Q."/>
            <person name="Jourda C."/>
            <person name="Duchesne M."/>
            <person name="Belahbib H."/>
            <person name="Rocher C."/>
            <person name="Selva M."/>
            <person name="Riesgo A."/>
            <person name="Vervoort M."/>
            <person name="Leys S.P."/>
            <person name="Kodjabachian L."/>
            <person name="Le Bivic A."/>
            <person name="Borchiellini C."/>
            <person name="Claverie J.M."/>
            <person name="Renard E."/>
        </authorList>
    </citation>
    <scope>NUCLEOTIDE SEQUENCE [LARGE SCALE GENOMIC DNA]</scope>
    <source>
        <strain evidence="12">SPO-2</strain>
    </source>
</reference>
<feature type="transmembrane region" description="Helical" evidence="10">
    <location>
        <begin position="212"/>
        <end position="235"/>
    </location>
</feature>
<dbReference type="GO" id="GO:0016020">
    <property type="term" value="C:membrane"/>
    <property type="evidence" value="ECO:0007669"/>
    <property type="project" value="UniProtKB-SubCell"/>
</dbReference>
<feature type="transmembrane region" description="Helical" evidence="10">
    <location>
        <begin position="176"/>
        <end position="200"/>
    </location>
</feature>
<evidence type="ECO:0000256" key="7">
    <source>
        <dbReference type="ARBA" id="ARBA00023136"/>
    </source>
</evidence>
<feature type="transmembrane region" description="Helical" evidence="10">
    <location>
        <begin position="117"/>
        <end position="137"/>
    </location>
</feature>
<dbReference type="Proteomes" id="UP001165289">
    <property type="component" value="Unassembled WGS sequence"/>
</dbReference>
<dbReference type="GO" id="GO:0022857">
    <property type="term" value="F:transmembrane transporter activity"/>
    <property type="evidence" value="ECO:0007669"/>
    <property type="project" value="InterPro"/>
</dbReference>
<dbReference type="PANTHER" id="PTHR43184">
    <property type="entry name" value="MAJOR FACILITATOR SUPERFAMILY TRANSPORTER 16, ISOFORM B"/>
    <property type="match status" value="1"/>
</dbReference>
<keyword evidence="7 10" id="KW-0472">Membrane</keyword>
<dbReference type="PIRSF" id="PIRSF002808">
    <property type="entry name" value="Hexose_phosphate_transp"/>
    <property type="match status" value="1"/>
</dbReference>
<dbReference type="EMBL" id="JAKMXF010000302">
    <property type="protein sequence ID" value="KAI6651591.1"/>
    <property type="molecule type" value="Genomic_DNA"/>
</dbReference>
<gene>
    <name evidence="12" type="ORF">LOD99_4842</name>
</gene>
<evidence type="ECO:0000259" key="11">
    <source>
        <dbReference type="PROSITE" id="PS50850"/>
    </source>
</evidence>
<dbReference type="Gene3D" id="1.20.1250.20">
    <property type="entry name" value="MFS general substrate transporter like domains"/>
    <property type="match status" value="2"/>
</dbReference>
<dbReference type="InterPro" id="IPR036259">
    <property type="entry name" value="MFS_trans_sf"/>
</dbReference>
<keyword evidence="13" id="KW-1185">Reference proteome</keyword>
<dbReference type="InterPro" id="IPR011701">
    <property type="entry name" value="MFS"/>
</dbReference>
<evidence type="ECO:0000256" key="2">
    <source>
        <dbReference type="ARBA" id="ARBA00009598"/>
    </source>
</evidence>
<evidence type="ECO:0000256" key="8">
    <source>
        <dbReference type="ARBA" id="ARBA00041091"/>
    </source>
</evidence>
<evidence type="ECO:0000256" key="5">
    <source>
        <dbReference type="ARBA" id="ARBA00022692"/>
    </source>
</evidence>
<feature type="transmembrane region" description="Helical" evidence="10">
    <location>
        <begin position="472"/>
        <end position="493"/>
    </location>
</feature>
<feature type="transmembrane region" description="Helical" evidence="10">
    <location>
        <begin position="241"/>
        <end position="263"/>
    </location>
</feature>
<evidence type="ECO:0000256" key="6">
    <source>
        <dbReference type="ARBA" id="ARBA00022989"/>
    </source>
</evidence>
<dbReference type="PANTHER" id="PTHR43184:SF12">
    <property type="entry name" value="SUGAR PHOSPHATE EXCHANGER 3"/>
    <property type="match status" value="1"/>
</dbReference>
<feature type="transmembrane region" description="Helical" evidence="10">
    <location>
        <begin position="314"/>
        <end position="331"/>
    </location>
</feature>
<dbReference type="Pfam" id="PF07690">
    <property type="entry name" value="MFS_1"/>
    <property type="match status" value="1"/>
</dbReference>
<protein>
    <recommendedName>
        <fullName evidence="8">Sugar phosphate exchanger 3</fullName>
    </recommendedName>
    <alternativeName>
        <fullName evidence="9">Solute carrier family 37 member 3</fullName>
    </alternativeName>
</protein>